<dbReference type="NCBIfam" id="TIGR01472">
    <property type="entry name" value="gmd"/>
    <property type="match status" value="1"/>
</dbReference>
<dbReference type="InterPro" id="IPR006368">
    <property type="entry name" value="GDP_Man_deHydtase"/>
</dbReference>
<keyword evidence="7" id="KW-1185">Reference proteome</keyword>
<keyword evidence="4" id="KW-0456">Lyase</keyword>
<dbReference type="EC" id="4.2.1.47" evidence="3"/>
<dbReference type="PANTHER" id="PTHR43715:SF1">
    <property type="entry name" value="GDP-MANNOSE 4,6 DEHYDRATASE"/>
    <property type="match status" value="1"/>
</dbReference>
<protein>
    <recommendedName>
        <fullName evidence="3">GDP-mannose 4,6-dehydratase</fullName>
        <ecNumber evidence="3">4.2.1.47</ecNumber>
    </recommendedName>
</protein>
<evidence type="ECO:0000256" key="2">
    <source>
        <dbReference type="ARBA" id="ARBA00009263"/>
    </source>
</evidence>
<evidence type="ECO:0000256" key="1">
    <source>
        <dbReference type="ARBA" id="ARBA00001937"/>
    </source>
</evidence>
<organism evidence="6 7">
    <name type="scientific">Coccomyxa subellipsoidea</name>
    <dbReference type="NCBI Taxonomy" id="248742"/>
    <lineage>
        <taxon>Eukaryota</taxon>
        <taxon>Viridiplantae</taxon>
        <taxon>Chlorophyta</taxon>
        <taxon>core chlorophytes</taxon>
        <taxon>Trebouxiophyceae</taxon>
        <taxon>Trebouxiophyceae incertae sedis</taxon>
        <taxon>Coccomyxaceae</taxon>
        <taxon>Coccomyxa</taxon>
    </lineage>
</organism>
<dbReference type="InterPro" id="IPR036291">
    <property type="entry name" value="NAD(P)-bd_dom_sf"/>
</dbReference>
<dbReference type="Gene3D" id="3.90.25.10">
    <property type="entry name" value="UDP-galactose 4-epimerase, domain 1"/>
    <property type="match status" value="1"/>
</dbReference>
<gene>
    <name evidence="6" type="ORF">WJX75_007484</name>
</gene>
<comment type="caution">
    <text evidence="6">The sequence shown here is derived from an EMBL/GenBank/DDBJ whole genome shotgun (WGS) entry which is preliminary data.</text>
</comment>
<proteinExistence type="inferred from homology"/>
<sequence>MPSVASSPNGALEAAPVDRKVALITGVTGQDGSYLAELLLAKGYVVHGLKRRASSYNHPRLEHILDDKYPNSERFHLHYADLIDFGSLCAILRDTKPQEIYNLGAQSHVQVSFQLPQYTAEASGVGVMNMLEAIRATGLEHSVKFYQASTSELYGKVHAIPQDEETPFHPRSPYAVAKLYGFWAVKNYREAYDMYACNGILFNHESPRRGEIFVTRKITKAVAAIKLGKQECLYLGNLDAKRDWGHARDYVECMWLMLQQDTAEDFVIATGETTTVRDFAERAFARAGLPIRWEGKPGLTETGVVAEGELAGKVVVRVNAKYFRPAEVELLLGDPSKARTKLGWNPQKTSLQQLVEEMVDADIEMASDPNAYLKY</sequence>
<dbReference type="HAMAP" id="MF_00955">
    <property type="entry name" value="GDP_Man_dehydratase"/>
    <property type="match status" value="1"/>
</dbReference>
<evidence type="ECO:0000313" key="7">
    <source>
        <dbReference type="Proteomes" id="UP001491310"/>
    </source>
</evidence>
<evidence type="ECO:0000259" key="5">
    <source>
        <dbReference type="Pfam" id="PF16363"/>
    </source>
</evidence>
<dbReference type="CDD" id="cd05260">
    <property type="entry name" value="GDP_MD_SDR_e"/>
    <property type="match status" value="1"/>
</dbReference>
<comment type="similarity">
    <text evidence="2">Belongs to the NAD(P)-dependent epimerase/dehydratase family. GDP-mannose 4,6-dehydratase subfamily.</text>
</comment>
<evidence type="ECO:0000256" key="3">
    <source>
        <dbReference type="ARBA" id="ARBA00011989"/>
    </source>
</evidence>
<dbReference type="Gene3D" id="3.40.50.720">
    <property type="entry name" value="NAD(P)-binding Rossmann-like Domain"/>
    <property type="match status" value="1"/>
</dbReference>
<dbReference type="Proteomes" id="UP001491310">
    <property type="component" value="Unassembled WGS sequence"/>
</dbReference>
<name>A0ABR2Z3S7_9CHLO</name>
<comment type="cofactor">
    <cofactor evidence="1">
        <name>NADP(+)</name>
        <dbReference type="ChEBI" id="CHEBI:58349"/>
    </cofactor>
</comment>
<dbReference type="InterPro" id="IPR016040">
    <property type="entry name" value="NAD(P)-bd_dom"/>
</dbReference>
<reference evidence="6 7" key="1">
    <citation type="journal article" date="2024" name="Nat. Commun.">
        <title>Phylogenomics reveals the evolutionary origins of lichenization in chlorophyte algae.</title>
        <authorList>
            <person name="Puginier C."/>
            <person name="Libourel C."/>
            <person name="Otte J."/>
            <person name="Skaloud P."/>
            <person name="Haon M."/>
            <person name="Grisel S."/>
            <person name="Petersen M."/>
            <person name="Berrin J.G."/>
            <person name="Delaux P.M."/>
            <person name="Dal Grande F."/>
            <person name="Keller J."/>
        </authorList>
    </citation>
    <scope>NUCLEOTIDE SEQUENCE [LARGE SCALE GENOMIC DNA]</scope>
    <source>
        <strain evidence="6 7">SAG 216-7</strain>
    </source>
</reference>
<evidence type="ECO:0000256" key="4">
    <source>
        <dbReference type="ARBA" id="ARBA00023239"/>
    </source>
</evidence>
<dbReference type="EMBL" id="JALJOT010000001">
    <property type="protein sequence ID" value="KAK9918847.1"/>
    <property type="molecule type" value="Genomic_DNA"/>
</dbReference>
<dbReference type="PANTHER" id="PTHR43715">
    <property type="entry name" value="GDP-MANNOSE 4,6-DEHYDRATASE"/>
    <property type="match status" value="1"/>
</dbReference>
<feature type="domain" description="NAD(P)-binding" evidence="5">
    <location>
        <begin position="23"/>
        <end position="358"/>
    </location>
</feature>
<dbReference type="SUPFAM" id="SSF51735">
    <property type="entry name" value="NAD(P)-binding Rossmann-fold domains"/>
    <property type="match status" value="1"/>
</dbReference>
<evidence type="ECO:0000313" key="6">
    <source>
        <dbReference type="EMBL" id="KAK9918847.1"/>
    </source>
</evidence>
<dbReference type="Pfam" id="PF16363">
    <property type="entry name" value="GDP_Man_Dehyd"/>
    <property type="match status" value="1"/>
</dbReference>
<accession>A0ABR2Z3S7</accession>